<comment type="subcellular location">
    <subcellularLocation>
        <location evidence="1">Membrane</location>
        <topology evidence="1">Multi-pass membrane protein</topology>
    </subcellularLocation>
</comment>
<feature type="transmembrane region" description="Helical" evidence="11">
    <location>
        <begin position="315"/>
        <end position="336"/>
    </location>
</feature>
<evidence type="ECO:0000313" key="13">
    <source>
        <dbReference type="Proteomes" id="UP001497444"/>
    </source>
</evidence>
<dbReference type="EMBL" id="OZ020102">
    <property type="protein sequence ID" value="CAK9276443.1"/>
    <property type="molecule type" value="Genomic_DNA"/>
</dbReference>
<keyword evidence="5" id="KW-0677">Repeat</keyword>
<keyword evidence="7 8" id="KW-0472">Membrane</keyword>
<evidence type="ECO:0000256" key="2">
    <source>
        <dbReference type="ARBA" id="ARBA00006375"/>
    </source>
</evidence>
<dbReference type="PANTHER" id="PTHR45683">
    <property type="entry name" value="MITOCHONDRIAL NICOTINAMIDE ADENINE DINUCLEOTIDE TRANSPORTER 1-RELATED-RELATED"/>
    <property type="match status" value="1"/>
</dbReference>
<keyword evidence="3 9" id="KW-0813">Transport</keyword>
<dbReference type="InterPro" id="IPR023395">
    <property type="entry name" value="MCP_dom_sf"/>
</dbReference>
<evidence type="ECO:0000256" key="11">
    <source>
        <dbReference type="SAM" id="Phobius"/>
    </source>
</evidence>
<name>A0ABP0XBE1_9BRYO</name>
<gene>
    <name evidence="12" type="ORF">CSSPJE1EN1_LOCUS21921</name>
</gene>
<evidence type="ECO:0000256" key="3">
    <source>
        <dbReference type="ARBA" id="ARBA00022448"/>
    </source>
</evidence>
<dbReference type="Proteomes" id="UP001497444">
    <property type="component" value="Chromosome 7"/>
</dbReference>
<evidence type="ECO:0008006" key="14">
    <source>
        <dbReference type="Google" id="ProtNLM"/>
    </source>
</evidence>
<protein>
    <recommendedName>
        <fullName evidence="14">Peroxisomal nicotinamide adenine dinucleotide carrier</fullName>
    </recommendedName>
</protein>
<evidence type="ECO:0000256" key="1">
    <source>
        <dbReference type="ARBA" id="ARBA00004141"/>
    </source>
</evidence>
<keyword evidence="6 11" id="KW-1133">Transmembrane helix</keyword>
<evidence type="ECO:0000256" key="10">
    <source>
        <dbReference type="SAM" id="MobiDB-lite"/>
    </source>
</evidence>
<evidence type="ECO:0000256" key="9">
    <source>
        <dbReference type="RuleBase" id="RU000488"/>
    </source>
</evidence>
<accession>A0ABP0XBE1</accession>
<feature type="region of interest" description="Disordered" evidence="10">
    <location>
        <begin position="135"/>
        <end position="162"/>
    </location>
</feature>
<keyword evidence="13" id="KW-1185">Reference proteome</keyword>
<dbReference type="Gene3D" id="1.50.40.10">
    <property type="entry name" value="Mitochondrial carrier domain"/>
    <property type="match status" value="1"/>
</dbReference>
<evidence type="ECO:0000256" key="4">
    <source>
        <dbReference type="ARBA" id="ARBA00022692"/>
    </source>
</evidence>
<feature type="repeat" description="Solcar" evidence="8">
    <location>
        <begin position="228"/>
        <end position="342"/>
    </location>
</feature>
<evidence type="ECO:0000256" key="8">
    <source>
        <dbReference type="PROSITE-ProRule" id="PRU00282"/>
    </source>
</evidence>
<evidence type="ECO:0000256" key="7">
    <source>
        <dbReference type="ARBA" id="ARBA00023136"/>
    </source>
</evidence>
<reference evidence="12" key="1">
    <citation type="submission" date="2024-02" db="EMBL/GenBank/DDBJ databases">
        <authorList>
            <consortium name="ELIXIR-Norway"/>
            <consortium name="Elixir Norway"/>
        </authorList>
    </citation>
    <scope>NUCLEOTIDE SEQUENCE</scope>
</reference>
<dbReference type="Pfam" id="PF00153">
    <property type="entry name" value="Mito_carr"/>
    <property type="match status" value="3"/>
</dbReference>
<evidence type="ECO:0000313" key="12">
    <source>
        <dbReference type="EMBL" id="CAK9276443.1"/>
    </source>
</evidence>
<dbReference type="SUPFAM" id="SSF103506">
    <property type="entry name" value="Mitochondrial carrier"/>
    <property type="match status" value="1"/>
</dbReference>
<feature type="transmembrane region" description="Helical" evidence="11">
    <location>
        <begin position="357"/>
        <end position="381"/>
    </location>
</feature>
<sequence length="466" mass="50323">MVLQLYTCYTSRVCFGFVVQAAGEKKRSCCTGRSLAHRRLLQQHHQKKQQSGLQSWRKGFLLSSLEERSHHQHHQQQQWLPLAAVQCAPSPPRANMMMSDAVVNGLAGACGGIVAQLLTYPLQAVNTRQHIERKTRDNGELGVGDPNLLGFSSKSKPTRGGGGGGILEEICEVIKQEGWEGLYRGLGPSLVGTACSQGVYYFFYHTFKNEAEIRAQRNKKLGRGDGSVSMLTSLLIAALAGCANVLLTNPIWVVVTRMQLSKRTAAMLAAASLSTISSSSSSISSTPDAALAIVSQYGVLETVKDLYNEAGLLGLWKGVLPTLIMVTNPAIQFMIYESLLKRLTAKCTANEQGLKHVSAIQVFLLGAIAKLGATVLTYPLLVVKSRLQAKQTIGLDNSLYYLGTVDAVMKILHYEGVAGFYKGMGTKIVQSVVAAAVLFMIKEELVKAARAILAKGVKLPKAAVTT</sequence>
<dbReference type="PROSITE" id="PS50920">
    <property type="entry name" value="SOLCAR"/>
    <property type="match status" value="3"/>
</dbReference>
<evidence type="ECO:0000256" key="6">
    <source>
        <dbReference type="ARBA" id="ARBA00022989"/>
    </source>
</evidence>
<proteinExistence type="inferred from homology"/>
<comment type="similarity">
    <text evidence="2 9">Belongs to the mitochondrial carrier (TC 2.A.29) family.</text>
</comment>
<dbReference type="InterPro" id="IPR018108">
    <property type="entry name" value="MCP_transmembrane"/>
</dbReference>
<evidence type="ECO:0000256" key="5">
    <source>
        <dbReference type="ARBA" id="ARBA00022737"/>
    </source>
</evidence>
<dbReference type="InterPro" id="IPR044712">
    <property type="entry name" value="SLC25A32-like"/>
</dbReference>
<feature type="transmembrane region" description="Helical" evidence="11">
    <location>
        <begin position="227"/>
        <end position="247"/>
    </location>
</feature>
<feature type="repeat" description="Solcar" evidence="8">
    <location>
        <begin position="357"/>
        <end position="448"/>
    </location>
</feature>
<keyword evidence="4 8" id="KW-0812">Transmembrane</keyword>
<organism evidence="12 13">
    <name type="scientific">Sphagnum jensenii</name>
    <dbReference type="NCBI Taxonomy" id="128206"/>
    <lineage>
        <taxon>Eukaryota</taxon>
        <taxon>Viridiplantae</taxon>
        <taxon>Streptophyta</taxon>
        <taxon>Embryophyta</taxon>
        <taxon>Bryophyta</taxon>
        <taxon>Sphagnophytina</taxon>
        <taxon>Sphagnopsida</taxon>
        <taxon>Sphagnales</taxon>
        <taxon>Sphagnaceae</taxon>
        <taxon>Sphagnum</taxon>
    </lineage>
</organism>
<feature type="repeat" description="Solcar" evidence="8">
    <location>
        <begin position="99"/>
        <end position="210"/>
    </location>
</feature>